<evidence type="ECO:0000313" key="4">
    <source>
        <dbReference type="EMBL" id="GAA0764892.1"/>
    </source>
</evidence>
<comment type="caution">
    <text evidence="4">The sequence shown here is derived from an EMBL/GenBank/DDBJ whole genome shotgun (WGS) entry which is preliminary data.</text>
</comment>
<evidence type="ECO:0000256" key="1">
    <source>
        <dbReference type="ARBA" id="ARBA00023125"/>
    </source>
</evidence>
<evidence type="ECO:0000259" key="3">
    <source>
        <dbReference type="PROSITE" id="PS51755"/>
    </source>
</evidence>
<dbReference type="InterPro" id="IPR036388">
    <property type="entry name" value="WH-like_DNA-bd_sf"/>
</dbReference>
<dbReference type="SMART" id="SM00862">
    <property type="entry name" value="Trans_reg_C"/>
    <property type="match status" value="1"/>
</dbReference>
<dbReference type="Proteomes" id="UP001501047">
    <property type="component" value="Unassembled WGS sequence"/>
</dbReference>
<name>A0ABN1KF10_CLOSU</name>
<keyword evidence="1 2" id="KW-0238">DNA-binding</keyword>
<dbReference type="Gene3D" id="1.10.10.10">
    <property type="entry name" value="Winged helix-like DNA-binding domain superfamily/Winged helix DNA-binding domain"/>
    <property type="match status" value="1"/>
</dbReference>
<dbReference type="CDD" id="cd00383">
    <property type="entry name" value="trans_reg_C"/>
    <property type="match status" value="1"/>
</dbReference>
<sequence>MEIYLKNEGYNVFSAEKIFEIVWKEEYFESNNTVMVHMWRLREKIEEDPKNPEFIEMVWGGGYKIEK</sequence>
<feature type="DNA-binding region" description="OmpR/PhoB-type" evidence="2">
    <location>
        <begin position="1"/>
        <end position="67"/>
    </location>
</feature>
<evidence type="ECO:0000313" key="5">
    <source>
        <dbReference type="Proteomes" id="UP001501047"/>
    </source>
</evidence>
<dbReference type="InterPro" id="IPR001867">
    <property type="entry name" value="OmpR/PhoB-type_DNA-bd"/>
</dbReference>
<gene>
    <name evidence="4" type="ORF">GCM10008908_00650</name>
</gene>
<dbReference type="EMBL" id="BAAACI010000001">
    <property type="protein sequence ID" value="GAA0764892.1"/>
    <property type="molecule type" value="Genomic_DNA"/>
</dbReference>
<feature type="domain" description="OmpR/PhoB-type" evidence="3">
    <location>
        <begin position="1"/>
        <end position="67"/>
    </location>
</feature>
<keyword evidence="5" id="KW-1185">Reference proteome</keyword>
<dbReference type="SUPFAM" id="SSF46894">
    <property type="entry name" value="C-terminal effector domain of the bipartite response regulators"/>
    <property type="match status" value="1"/>
</dbReference>
<dbReference type="Pfam" id="PF00486">
    <property type="entry name" value="Trans_reg_C"/>
    <property type="match status" value="1"/>
</dbReference>
<protein>
    <recommendedName>
        <fullName evidence="3">OmpR/PhoB-type domain-containing protein</fullName>
    </recommendedName>
</protein>
<organism evidence="4 5">
    <name type="scientific">Clostridium subterminale</name>
    <dbReference type="NCBI Taxonomy" id="1550"/>
    <lineage>
        <taxon>Bacteria</taxon>
        <taxon>Bacillati</taxon>
        <taxon>Bacillota</taxon>
        <taxon>Clostridia</taxon>
        <taxon>Eubacteriales</taxon>
        <taxon>Clostridiaceae</taxon>
        <taxon>Clostridium</taxon>
    </lineage>
</organism>
<evidence type="ECO:0000256" key="2">
    <source>
        <dbReference type="PROSITE-ProRule" id="PRU01091"/>
    </source>
</evidence>
<dbReference type="InterPro" id="IPR016032">
    <property type="entry name" value="Sig_transdc_resp-reg_C-effctor"/>
</dbReference>
<proteinExistence type="predicted"/>
<accession>A0ABN1KF10</accession>
<reference evidence="4 5" key="1">
    <citation type="journal article" date="2019" name="Int. J. Syst. Evol. Microbiol.">
        <title>The Global Catalogue of Microorganisms (GCM) 10K type strain sequencing project: providing services to taxonomists for standard genome sequencing and annotation.</title>
        <authorList>
            <consortium name="The Broad Institute Genomics Platform"/>
            <consortium name="The Broad Institute Genome Sequencing Center for Infectious Disease"/>
            <person name="Wu L."/>
            <person name="Ma J."/>
        </authorList>
    </citation>
    <scope>NUCLEOTIDE SEQUENCE [LARGE SCALE GENOMIC DNA]</scope>
    <source>
        <strain evidence="4 5">JCM 1417</strain>
    </source>
</reference>
<dbReference type="PROSITE" id="PS51755">
    <property type="entry name" value="OMPR_PHOB"/>
    <property type="match status" value="1"/>
</dbReference>